<accession>A0A2T2NCB8</accession>
<keyword evidence="5" id="KW-1185">Reference proteome</keyword>
<keyword evidence="1" id="KW-0479">Metal-binding</keyword>
<dbReference type="PROSITE" id="PS00028">
    <property type="entry name" value="ZINC_FINGER_C2H2_1"/>
    <property type="match status" value="1"/>
</dbReference>
<evidence type="ECO:0000259" key="3">
    <source>
        <dbReference type="PROSITE" id="PS50157"/>
    </source>
</evidence>
<dbReference type="Proteomes" id="UP000240883">
    <property type="component" value="Unassembled WGS sequence"/>
</dbReference>
<dbReference type="PROSITE" id="PS50157">
    <property type="entry name" value="ZINC_FINGER_C2H2_2"/>
    <property type="match status" value="1"/>
</dbReference>
<gene>
    <name evidence="4" type="ORF">BS50DRAFT_103179</name>
</gene>
<feature type="compositionally biased region" description="Basic and acidic residues" evidence="2">
    <location>
        <begin position="19"/>
        <end position="29"/>
    </location>
</feature>
<sequence>MTDVFLLRMDFLRGNPRPIDQEGREHDTRTSSSCHSGGNMYSSQADGGHRHRSVHQAIMERQAPSSLESPSPYLGQQDSIVPTGSRKEFSPYRDGHEHKGPSLLPTSTGAEDLIIPYTDYYVPSEATYSQANAAMFYNYPSHPLRTRNALADISNLSNPLDNSSSFIGPYDNRGQGRSGQVSIGVPQSPRVPRQPDMNDQKPQSGAFPSEQCPICDNVYSGQYAKRNLQRHRADKHSKVVGGNTYRCHKCPRSYKRKDARLKHERGSHPDMNHRPANSRKKQE</sequence>
<name>A0A2T2NCB8_CORCC</name>
<feature type="compositionally biased region" description="Polar residues" evidence="2">
    <location>
        <begin position="63"/>
        <end position="82"/>
    </location>
</feature>
<dbReference type="EMBL" id="KZ678140">
    <property type="protein sequence ID" value="PSN63029.1"/>
    <property type="molecule type" value="Genomic_DNA"/>
</dbReference>
<proteinExistence type="predicted"/>
<evidence type="ECO:0000256" key="2">
    <source>
        <dbReference type="SAM" id="MobiDB-lite"/>
    </source>
</evidence>
<reference evidence="4 5" key="1">
    <citation type="journal article" date="2018" name="Front. Microbiol.">
        <title>Genome-Wide Analysis of Corynespora cassiicola Leaf Fall Disease Putative Effectors.</title>
        <authorList>
            <person name="Lopez D."/>
            <person name="Ribeiro S."/>
            <person name="Label P."/>
            <person name="Fumanal B."/>
            <person name="Venisse J.S."/>
            <person name="Kohler A."/>
            <person name="de Oliveira R.R."/>
            <person name="Labutti K."/>
            <person name="Lipzen A."/>
            <person name="Lail K."/>
            <person name="Bauer D."/>
            <person name="Ohm R.A."/>
            <person name="Barry K.W."/>
            <person name="Spatafora J."/>
            <person name="Grigoriev I.V."/>
            <person name="Martin F.M."/>
            <person name="Pujade-Renaud V."/>
        </authorList>
    </citation>
    <scope>NUCLEOTIDE SEQUENCE [LARGE SCALE GENOMIC DNA]</scope>
    <source>
        <strain evidence="4 5">Philippines</strain>
    </source>
</reference>
<feature type="compositionally biased region" description="Polar residues" evidence="2">
    <location>
        <begin position="30"/>
        <end position="45"/>
    </location>
</feature>
<dbReference type="InterPro" id="IPR013087">
    <property type="entry name" value="Znf_C2H2_type"/>
</dbReference>
<dbReference type="GO" id="GO:0008270">
    <property type="term" value="F:zinc ion binding"/>
    <property type="evidence" value="ECO:0007669"/>
    <property type="project" value="UniProtKB-KW"/>
</dbReference>
<feature type="region of interest" description="Disordered" evidence="2">
    <location>
        <begin position="248"/>
        <end position="283"/>
    </location>
</feature>
<feature type="domain" description="C2H2-type" evidence="3">
    <location>
        <begin position="245"/>
        <end position="273"/>
    </location>
</feature>
<keyword evidence="1" id="KW-0863">Zinc-finger</keyword>
<evidence type="ECO:0000313" key="4">
    <source>
        <dbReference type="EMBL" id="PSN63029.1"/>
    </source>
</evidence>
<evidence type="ECO:0000256" key="1">
    <source>
        <dbReference type="PROSITE-ProRule" id="PRU00042"/>
    </source>
</evidence>
<dbReference type="AlphaFoldDB" id="A0A2T2NCB8"/>
<feature type="compositionally biased region" description="Basic and acidic residues" evidence="2">
    <location>
        <begin position="85"/>
        <end position="100"/>
    </location>
</feature>
<evidence type="ECO:0000313" key="5">
    <source>
        <dbReference type="Proteomes" id="UP000240883"/>
    </source>
</evidence>
<protein>
    <recommendedName>
        <fullName evidence="3">C2H2-type domain-containing protein</fullName>
    </recommendedName>
</protein>
<feature type="region of interest" description="Disordered" evidence="2">
    <location>
        <begin position="161"/>
        <end position="211"/>
    </location>
</feature>
<dbReference type="SMART" id="SM00355">
    <property type="entry name" value="ZnF_C2H2"/>
    <property type="match status" value="2"/>
</dbReference>
<feature type="compositionally biased region" description="Basic and acidic residues" evidence="2">
    <location>
        <begin position="264"/>
        <end position="273"/>
    </location>
</feature>
<dbReference type="OrthoDB" id="3940153at2759"/>
<keyword evidence="1" id="KW-0862">Zinc</keyword>
<organism evidence="4 5">
    <name type="scientific">Corynespora cassiicola Philippines</name>
    <dbReference type="NCBI Taxonomy" id="1448308"/>
    <lineage>
        <taxon>Eukaryota</taxon>
        <taxon>Fungi</taxon>
        <taxon>Dikarya</taxon>
        <taxon>Ascomycota</taxon>
        <taxon>Pezizomycotina</taxon>
        <taxon>Dothideomycetes</taxon>
        <taxon>Pleosporomycetidae</taxon>
        <taxon>Pleosporales</taxon>
        <taxon>Corynesporascaceae</taxon>
        <taxon>Corynespora</taxon>
    </lineage>
</organism>
<dbReference type="Gene3D" id="3.30.160.60">
    <property type="entry name" value="Classic Zinc Finger"/>
    <property type="match status" value="1"/>
</dbReference>
<feature type="region of interest" description="Disordered" evidence="2">
    <location>
        <begin position="14"/>
        <end position="108"/>
    </location>
</feature>
<feature type="compositionally biased region" description="Basic residues" evidence="2">
    <location>
        <begin position="248"/>
        <end position="263"/>
    </location>
</feature>